<dbReference type="eggNOG" id="COG1672">
    <property type="taxonomic scope" value="Bacteria"/>
</dbReference>
<dbReference type="HOGENOM" id="CLU_1097896_0_0_11"/>
<name>A4FC30_SACEN</name>
<dbReference type="Gene3D" id="3.40.50.300">
    <property type="entry name" value="P-loop containing nucleotide triphosphate hydrolases"/>
    <property type="match status" value="1"/>
</dbReference>
<keyword evidence="2" id="KW-1185">Reference proteome</keyword>
<organism evidence="1 2">
    <name type="scientific">Saccharopolyspora erythraea (strain ATCC 11635 / DSM 40517 / JCM 4748 / NBRC 13426 / NCIMB 8594 / NRRL 2338)</name>
    <dbReference type="NCBI Taxonomy" id="405948"/>
    <lineage>
        <taxon>Bacteria</taxon>
        <taxon>Bacillati</taxon>
        <taxon>Actinomycetota</taxon>
        <taxon>Actinomycetes</taxon>
        <taxon>Pseudonocardiales</taxon>
        <taxon>Pseudonocardiaceae</taxon>
        <taxon>Saccharopolyspora</taxon>
    </lineage>
</organism>
<sequence length="253" mass="28448">MSRLAGHAGISDFKRAFQATLRKLARSDIKVVLMLDEIEYLTPSDRIDVSEGDMTSVAQLLGTLRSLVQENYNFTFLLSGLTSAIIESGRLYGRPNPLFSWAKANFLAPFERHEADDLARSVGQKMGITIQEGALEALFDATGGHAFLYRHLASSVVNELPVDTFHREIKKPLVLRTINTWRRQVAGNMREMLDHVRRYYPDESYLLQILMEEPESFAVVADDVPLALGHLISLGLVQEVDNSYELTPVLQLL</sequence>
<evidence type="ECO:0000313" key="2">
    <source>
        <dbReference type="Proteomes" id="UP000006728"/>
    </source>
</evidence>
<dbReference type="SUPFAM" id="SSF52540">
    <property type="entry name" value="P-loop containing nucleoside triphosphate hydrolases"/>
    <property type="match status" value="1"/>
</dbReference>
<protein>
    <submittedName>
        <fullName evidence="1">Uncharacterized protein</fullName>
    </submittedName>
</protein>
<dbReference type="AlphaFoldDB" id="A4FC30"/>
<dbReference type="InterPro" id="IPR027417">
    <property type="entry name" value="P-loop_NTPase"/>
</dbReference>
<gene>
    <name evidence="1" type="ordered locus">SACE_2303</name>
</gene>
<dbReference type="EMBL" id="AM420293">
    <property type="protein sequence ID" value="CAM01605.1"/>
    <property type="molecule type" value="Genomic_DNA"/>
</dbReference>
<accession>A4FC30</accession>
<dbReference type="Proteomes" id="UP000006728">
    <property type="component" value="Chromosome"/>
</dbReference>
<evidence type="ECO:0000313" key="1">
    <source>
        <dbReference type="EMBL" id="CAM01605.1"/>
    </source>
</evidence>
<proteinExistence type="predicted"/>
<dbReference type="KEGG" id="sen:SACE_2303"/>
<reference evidence="1 2" key="1">
    <citation type="journal article" date="2007" name="Nat. Biotechnol.">
        <title>Complete genome sequence of the erythromycin-producing bacterium Saccharopolyspora erythraea NRRL23338.</title>
        <authorList>
            <person name="Oliynyk M."/>
            <person name="Samborskyy M."/>
            <person name="Lester J.B."/>
            <person name="Mironenko T."/>
            <person name="Scott N."/>
            <person name="Dickens S."/>
            <person name="Haydock S.F."/>
            <person name="Leadlay P.F."/>
        </authorList>
    </citation>
    <scope>NUCLEOTIDE SEQUENCE [LARGE SCALE GENOMIC DNA]</scope>
    <source>
        <strain evidence="2">ATCC 11635 / DSM 40517 / JCM 4748 / NBRC 13426 / NCIMB 8594 / NRRL 2338</strain>
    </source>
</reference>